<proteinExistence type="predicted"/>
<dbReference type="SUPFAM" id="SSF56349">
    <property type="entry name" value="DNA breaking-rejoining enzymes"/>
    <property type="match status" value="1"/>
</dbReference>
<reference evidence="3 4" key="1">
    <citation type="submission" date="2018-06" db="EMBL/GenBank/DDBJ databases">
        <title>Genomic Encyclopedia of Type Strains, Phase IV (KMG-IV): sequencing the most valuable type-strain genomes for metagenomic binning, comparative biology and taxonomic classification.</title>
        <authorList>
            <person name="Goeker M."/>
        </authorList>
    </citation>
    <scope>NUCLEOTIDE SEQUENCE [LARGE SCALE GENOMIC DNA]</scope>
    <source>
        <strain evidence="3 4">DSM 25532</strain>
    </source>
</reference>
<organism evidence="3 4">
    <name type="scientific">Roseimicrobium gellanilyticum</name>
    <dbReference type="NCBI Taxonomy" id="748857"/>
    <lineage>
        <taxon>Bacteria</taxon>
        <taxon>Pseudomonadati</taxon>
        <taxon>Verrucomicrobiota</taxon>
        <taxon>Verrucomicrobiia</taxon>
        <taxon>Verrucomicrobiales</taxon>
        <taxon>Verrucomicrobiaceae</taxon>
        <taxon>Roseimicrobium</taxon>
    </lineage>
</organism>
<dbReference type="GO" id="GO:0015074">
    <property type="term" value="P:DNA integration"/>
    <property type="evidence" value="ECO:0007669"/>
    <property type="project" value="InterPro"/>
</dbReference>
<dbReference type="Proteomes" id="UP000253426">
    <property type="component" value="Unassembled WGS sequence"/>
</dbReference>
<dbReference type="RefSeq" id="WP_113961273.1">
    <property type="nucleotide sequence ID" value="NZ_QNRR01000012.1"/>
</dbReference>
<feature type="domain" description="Tyr recombinase" evidence="2">
    <location>
        <begin position="246"/>
        <end position="430"/>
    </location>
</feature>
<protein>
    <submittedName>
        <fullName evidence="3">Phage integrase family protein</fullName>
    </submittedName>
</protein>
<dbReference type="GO" id="GO:0003677">
    <property type="term" value="F:DNA binding"/>
    <property type="evidence" value="ECO:0007669"/>
    <property type="project" value="InterPro"/>
</dbReference>
<sequence>MRREDRPKQAFTRRGNRIYRHAYHRDGVETFAEGYTFRMKKDGVQHYFSLGTELEAAKSMADRIGAFLSVPSNTVEQLYDHSDFAHLRPSRRVTRAKHAKPPTVETKKPTVGEFCLRYEAVTGHLSRFSVSDNLNSLRRIVAHSLGLPRLSRHANKAEKTAWHAKVRAVQLDLVTPVVVESFRQEMLKSAGQDHLKRAKAATTSNSYIRCAASMFAPKLSVHFQDFELPAINPFRTTRPLPEPSHRYVSSIDASDLLKLARTELETSQPEVYLVIVLALCCGMRRAEIDRLTWEQVDLAGGHIWIRTTAYSRPKARNSESRIDLAPEVVHILKTHRHSWEAGPFVIPGSLDLKVRVRCMPTFAKALQWLRSHGVKSVTALHTLRKEAGSLIFSQVGSIDVAADFLRNDVKVAREHYIGRKQRLQLQFPELAVTAPALDVHASART</sequence>
<gene>
    <name evidence="3" type="ORF">DES53_112156</name>
</gene>
<evidence type="ECO:0000313" key="3">
    <source>
        <dbReference type="EMBL" id="RBP38158.1"/>
    </source>
</evidence>
<evidence type="ECO:0000259" key="2">
    <source>
        <dbReference type="PROSITE" id="PS51898"/>
    </source>
</evidence>
<dbReference type="OrthoDB" id="199998at2"/>
<comment type="caution">
    <text evidence="3">The sequence shown here is derived from an EMBL/GenBank/DDBJ whole genome shotgun (WGS) entry which is preliminary data.</text>
</comment>
<dbReference type="Gene3D" id="1.10.443.10">
    <property type="entry name" value="Intergrase catalytic core"/>
    <property type="match status" value="1"/>
</dbReference>
<dbReference type="GO" id="GO:0006310">
    <property type="term" value="P:DNA recombination"/>
    <property type="evidence" value="ECO:0007669"/>
    <property type="project" value="UniProtKB-KW"/>
</dbReference>
<dbReference type="InterPro" id="IPR011010">
    <property type="entry name" value="DNA_brk_join_enz"/>
</dbReference>
<dbReference type="InterPro" id="IPR013762">
    <property type="entry name" value="Integrase-like_cat_sf"/>
</dbReference>
<dbReference type="Pfam" id="PF00589">
    <property type="entry name" value="Phage_integrase"/>
    <property type="match status" value="1"/>
</dbReference>
<evidence type="ECO:0000256" key="1">
    <source>
        <dbReference type="ARBA" id="ARBA00023172"/>
    </source>
</evidence>
<keyword evidence="4" id="KW-1185">Reference proteome</keyword>
<name>A0A366H979_9BACT</name>
<evidence type="ECO:0000313" key="4">
    <source>
        <dbReference type="Proteomes" id="UP000253426"/>
    </source>
</evidence>
<dbReference type="EMBL" id="QNRR01000012">
    <property type="protein sequence ID" value="RBP38158.1"/>
    <property type="molecule type" value="Genomic_DNA"/>
</dbReference>
<accession>A0A366H979</accession>
<dbReference type="PROSITE" id="PS51898">
    <property type="entry name" value="TYR_RECOMBINASE"/>
    <property type="match status" value="1"/>
</dbReference>
<dbReference type="AlphaFoldDB" id="A0A366H979"/>
<dbReference type="InterPro" id="IPR002104">
    <property type="entry name" value="Integrase_catalytic"/>
</dbReference>
<keyword evidence="1" id="KW-0233">DNA recombination</keyword>